<reference evidence="2 3" key="1">
    <citation type="submission" date="2020-07" db="EMBL/GenBank/DDBJ databases">
        <title>Sequencing the genomes of 1000 actinobacteria strains.</title>
        <authorList>
            <person name="Klenk H.-P."/>
        </authorList>
    </citation>
    <scope>NUCLEOTIDE SEQUENCE [LARGE SCALE GENOMIC DNA]</scope>
    <source>
        <strain evidence="2 3">DSM 44442</strain>
    </source>
</reference>
<organism evidence="2 3">
    <name type="scientific">Nocardiopsis aegyptia</name>
    <dbReference type="NCBI Taxonomy" id="220378"/>
    <lineage>
        <taxon>Bacteria</taxon>
        <taxon>Bacillati</taxon>
        <taxon>Actinomycetota</taxon>
        <taxon>Actinomycetes</taxon>
        <taxon>Streptosporangiales</taxon>
        <taxon>Nocardiopsidaceae</taxon>
        <taxon>Nocardiopsis</taxon>
    </lineage>
</organism>
<evidence type="ECO:0000313" key="3">
    <source>
        <dbReference type="Proteomes" id="UP000572051"/>
    </source>
</evidence>
<keyword evidence="2" id="KW-0255">Endonuclease</keyword>
<accession>A0A7Z0J8B1</accession>
<evidence type="ECO:0000259" key="1">
    <source>
        <dbReference type="Pfam" id="PF05685"/>
    </source>
</evidence>
<dbReference type="PANTHER" id="PTHR34107">
    <property type="entry name" value="SLL0198 PROTEIN-RELATED"/>
    <property type="match status" value="1"/>
</dbReference>
<dbReference type="RefSeq" id="WP_179819953.1">
    <property type="nucleotide sequence ID" value="NZ_JACCFS010000001.1"/>
</dbReference>
<feature type="domain" description="Putative restriction endonuclease" evidence="1">
    <location>
        <begin position="20"/>
        <end position="179"/>
    </location>
</feature>
<protein>
    <submittedName>
        <fullName evidence="2">Uma2 family endonuclease</fullName>
    </submittedName>
</protein>
<dbReference type="Proteomes" id="UP000572051">
    <property type="component" value="Unassembled WGS sequence"/>
</dbReference>
<dbReference type="CDD" id="cd06260">
    <property type="entry name" value="DUF820-like"/>
    <property type="match status" value="1"/>
</dbReference>
<dbReference type="InterPro" id="IPR008538">
    <property type="entry name" value="Uma2"/>
</dbReference>
<comment type="caution">
    <text evidence="2">The sequence shown here is derived from an EMBL/GenBank/DDBJ whole genome shotgun (WGS) entry which is preliminary data.</text>
</comment>
<gene>
    <name evidence="2" type="ORF">HNR10_000120</name>
</gene>
<dbReference type="SUPFAM" id="SSF52980">
    <property type="entry name" value="Restriction endonuclease-like"/>
    <property type="match status" value="1"/>
</dbReference>
<dbReference type="AlphaFoldDB" id="A0A7Z0J8B1"/>
<dbReference type="PANTHER" id="PTHR34107:SF4">
    <property type="entry name" value="SLL1222 PROTEIN"/>
    <property type="match status" value="1"/>
</dbReference>
<sequence>MTLMTTGKTDPEAERPLTVDDLRRMPDDGRRYELVDGRLDVSPAPVFLHSRVESRLAIHLGVLAPGEFEVVAAPGINVNGDRTHHRIPDLAVLRAADEESPYLTRPPLLAVEVVSPESAIRDHHTKRREYEEFGVPSYWIINPDRDLPSITELCLEDGGYREAATVSGEAVFKTDLPFPLRIVPHWLVGAGDWRTHIGGSDEATA</sequence>
<keyword evidence="3" id="KW-1185">Reference proteome</keyword>
<dbReference type="InterPro" id="IPR012296">
    <property type="entry name" value="Nuclease_put_TT1808"/>
</dbReference>
<evidence type="ECO:0000313" key="2">
    <source>
        <dbReference type="EMBL" id="NYJ32239.1"/>
    </source>
</evidence>
<proteinExistence type="predicted"/>
<dbReference type="EMBL" id="JACCFS010000001">
    <property type="protein sequence ID" value="NYJ32239.1"/>
    <property type="molecule type" value="Genomic_DNA"/>
</dbReference>
<keyword evidence="2" id="KW-0378">Hydrolase</keyword>
<name>A0A7Z0J8B1_9ACTN</name>
<dbReference type="Pfam" id="PF05685">
    <property type="entry name" value="Uma2"/>
    <property type="match status" value="1"/>
</dbReference>
<dbReference type="Gene3D" id="3.90.1570.10">
    <property type="entry name" value="tt1808, chain A"/>
    <property type="match status" value="1"/>
</dbReference>
<keyword evidence="2" id="KW-0540">Nuclease</keyword>
<dbReference type="InterPro" id="IPR011335">
    <property type="entry name" value="Restrct_endonuc-II-like"/>
</dbReference>
<dbReference type="GO" id="GO:0004519">
    <property type="term" value="F:endonuclease activity"/>
    <property type="evidence" value="ECO:0007669"/>
    <property type="project" value="UniProtKB-KW"/>
</dbReference>